<dbReference type="Proteomes" id="UP000299102">
    <property type="component" value="Unassembled WGS sequence"/>
</dbReference>
<comment type="caution">
    <text evidence="1">The sequence shown here is derived from an EMBL/GenBank/DDBJ whole genome shotgun (WGS) entry which is preliminary data.</text>
</comment>
<sequence length="69" mass="7703">MLEQCWIQLDPAFNNAPSAEYVPLTGTDDSRTAQCLVNAVARVVLPNQVFSNSFSSEPLHADEHYHVEE</sequence>
<dbReference type="EMBL" id="BGZK01000578">
    <property type="protein sequence ID" value="GBP51254.1"/>
    <property type="molecule type" value="Genomic_DNA"/>
</dbReference>
<protein>
    <submittedName>
        <fullName evidence="1">Uncharacterized protein</fullName>
    </submittedName>
</protein>
<dbReference type="AlphaFoldDB" id="A0A4C1WMB3"/>
<organism evidence="1 2">
    <name type="scientific">Eumeta variegata</name>
    <name type="common">Bagworm moth</name>
    <name type="synonym">Eumeta japonica</name>
    <dbReference type="NCBI Taxonomy" id="151549"/>
    <lineage>
        <taxon>Eukaryota</taxon>
        <taxon>Metazoa</taxon>
        <taxon>Ecdysozoa</taxon>
        <taxon>Arthropoda</taxon>
        <taxon>Hexapoda</taxon>
        <taxon>Insecta</taxon>
        <taxon>Pterygota</taxon>
        <taxon>Neoptera</taxon>
        <taxon>Endopterygota</taxon>
        <taxon>Lepidoptera</taxon>
        <taxon>Glossata</taxon>
        <taxon>Ditrysia</taxon>
        <taxon>Tineoidea</taxon>
        <taxon>Psychidae</taxon>
        <taxon>Oiketicinae</taxon>
        <taxon>Eumeta</taxon>
    </lineage>
</organism>
<evidence type="ECO:0000313" key="2">
    <source>
        <dbReference type="Proteomes" id="UP000299102"/>
    </source>
</evidence>
<evidence type="ECO:0000313" key="1">
    <source>
        <dbReference type="EMBL" id="GBP51254.1"/>
    </source>
</evidence>
<accession>A0A4C1WMB3</accession>
<gene>
    <name evidence="1" type="ORF">EVAR_48347_1</name>
</gene>
<proteinExistence type="predicted"/>
<name>A0A4C1WMB3_EUMVA</name>
<keyword evidence="2" id="KW-1185">Reference proteome</keyword>
<reference evidence="1 2" key="1">
    <citation type="journal article" date="2019" name="Commun. Biol.">
        <title>The bagworm genome reveals a unique fibroin gene that provides high tensile strength.</title>
        <authorList>
            <person name="Kono N."/>
            <person name="Nakamura H."/>
            <person name="Ohtoshi R."/>
            <person name="Tomita M."/>
            <person name="Numata K."/>
            <person name="Arakawa K."/>
        </authorList>
    </citation>
    <scope>NUCLEOTIDE SEQUENCE [LARGE SCALE GENOMIC DNA]</scope>
</reference>